<evidence type="ECO:0000313" key="5">
    <source>
        <dbReference type="Proteomes" id="UP000014760"/>
    </source>
</evidence>
<dbReference type="Gene3D" id="3.90.1140.10">
    <property type="entry name" value="Cyclic phosphodiesterase"/>
    <property type="match status" value="1"/>
</dbReference>
<dbReference type="EMBL" id="AMQN01002499">
    <property type="status" value="NOT_ANNOTATED_CDS"/>
    <property type="molecule type" value="Genomic_DNA"/>
</dbReference>
<keyword evidence="5" id="KW-1185">Reference proteome</keyword>
<dbReference type="OrthoDB" id="277832at2759"/>
<dbReference type="InterPro" id="IPR052641">
    <property type="entry name" value="AKAP7_isoform_gamma"/>
</dbReference>
<dbReference type="EMBL" id="KB309374">
    <property type="protein sequence ID" value="ELT94615.1"/>
    <property type="molecule type" value="Genomic_DNA"/>
</dbReference>
<feature type="compositionally biased region" description="Basic and acidic residues" evidence="1">
    <location>
        <begin position="1"/>
        <end position="10"/>
    </location>
</feature>
<evidence type="ECO:0000313" key="3">
    <source>
        <dbReference type="EMBL" id="ELT94615.1"/>
    </source>
</evidence>
<reference evidence="3 5" key="2">
    <citation type="journal article" date="2013" name="Nature">
        <title>Insights into bilaterian evolution from three spiralian genomes.</title>
        <authorList>
            <person name="Simakov O."/>
            <person name="Marletaz F."/>
            <person name="Cho S.J."/>
            <person name="Edsinger-Gonzales E."/>
            <person name="Havlak P."/>
            <person name="Hellsten U."/>
            <person name="Kuo D.H."/>
            <person name="Larsson T."/>
            <person name="Lv J."/>
            <person name="Arendt D."/>
            <person name="Savage R."/>
            <person name="Osoegawa K."/>
            <person name="de Jong P."/>
            <person name="Grimwood J."/>
            <person name="Chapman J.A."/>
            <person name="Shapiro H."/>
            <person name="Aerts A."/>
            <person name="Otillar R.P."/>
            <person name="Terry A.Y."/>
            <person name="Boore J.L."/>
            <person name="Grigoriev I.V."/>
            <person name="Lindberg D.R."/>
            <person name="Seaver E.C."/>
            <person name="Weisblat D.A."/>
            <person name="Putnam N.H."/>
            <person name="Rokhsar D.S."/>
        </authorList>
    </citation>
    <scope>NUCLEOTIDE SEQUENCE</scope>
    <source>
        <strain evidence="3 5">I ESC-2004</strain>
    </source>
</reference>
<feature type="domain" description="A-kinase anchor protein 7-like phosphoesterase" evidence="2">
    <location>
        <begin position="88"/>
        <end position="281"/>
    </location>
</feature>
<dbReference type="InterPro" id="IPR009097">
    <property type="entry name" value="Cyclic_Pdiesterase"/>
</dbReference>
<dbReference type="SUPFAM" id="SSF55144">
    <property type="entry name" value="LigT-like"/>
    <property type="match status" value="1"/>
</dbReference>
<sequence>MAEAEAKIEAKNSSVLNETLPQRVSDSARENPEVVSPSKVERSEVEGAAFAENKDKRQNSNKGKKLSYKEWKKLEEKRERKKEKKVAPNHFISLQVTNPEIIKNVESVHQEILSKEPRLETTMVSIAQVHFTLMVMHLSSEDDINRAKSALLESRRKLDEYISDPLTLTVQGVGRFSKNVVFAGLKHDEGFDQLKHVAGTVVDCMADVDIYSTDKRPLNPHLTILKTHKARFVYKNVRDMIPSITDDLKDQHFGQQKMNSLQLCKMKTDKRTGYYIIQREVFFDLNKLLEDPENSPEDEKQSGDD</sequence>
<proteinExistence type="predicted"/>
<protein>
    <recommendedName>
        <fullName evidence="2">A-kinase anchor protein 7-like phosphoesterase domain-containing protein</fullName>
    </recommendedName>
</protein>
<evidence type="ECO:0000256" key="1">
    <source>
        <dbReference type="SAM" id="MobiDB-lite"/>
    </source>
</evidence>
<dbReference type="AlphaFoldDB" id="R7TUB4"/>
<dbReference type="OMA" id="HCESSII"/>
<organism evidence="3">
    <name type="scientific">Capitella teleta</name>
    <name type="common">Polychaete worm</name>
    <dbReference type="NCBI Taxonomy" id="283909"/>
    <lineage>
        <taxon>Eukaryota</taxon>
        <taxon>Metazoa</taxon>
        <taxon>Spiralia</taxon>
        <taxon>Lophotrochozoa</taxon>
        <taxon>Annelida</taxon>
        <taxon>Polychaeta</taxon>
        <taxon>Sedentaria</taxon>
        <taxon>Scolecida</taxon>
        <taxon>Capitellidae</taxon>
        <taxon>Capitella</taxon>
    </lineage>
</organism>
<dbReference type="GO" id="GO:0010738">
    <property type="term" value="P:regulation of protein kinase A signaling"/>
    <property type="evidence" value="ECO:0007669"/>
    <property type="project" value="TreeGrafter"/>
</dbReference>
<dbReference type="HOGENOM" id="CLU_052186_1_1_1"/>
<gene>
    <name evidence="3" type="ORF">CAPTEDRAFT_207460</name>
</gene>
<dbReference type="PANTHER" id="PTHR15934">
    <property type="entry name" value="RNA 2',3'-CYCLIC PHOSPHODIESTERASE"/>
    <property type="match status" value="1"/>
</dbReference>
<dbReference type="PANTHER" id="PTHR15934:SF2">
    <property type="entry name" value="A-KINASE ANCHOR PROTEIN 7-LIKE PHOSPHOESTERASE DOMAIN-CONTAINING PROTEIN"/>
    <property type="match status" value="1"/>
</dbReference>
<reference evidence="5" key="1">
    <citation type="submission" date="2012-12" db="EMBL/GenBank/DDBJ databases">
        <authorList>
            <person name="Hellsten U."/>
            <person name="Grimwood J."/>
            <person name="Chapman J.A."/>
            <person name="Shapiro H."/>
            <person name="Aerts A."/>
            <person name="Otillar R.P."/>
            <person name="Terry A.Y."/>
            <person name="Boore J.L."/>
            <person name="Simakov O."/>
            <person name="Marletaz F."/>
            <person name="Cho S.-J."/>
            <person name="Edsinger-Gonzales E."/>
            <person name="Havlak P."/>
            <person name="Kuo D.-H."/>
            <person name="Larsson T."/>
            <person name="Lv J."/>
            <person name="Arendt D."/>
            <person name="Savage R."/>
            <person name="Osoegawa K."/>
            <person name="de Jong P."/>
            <person name="Lindberg D.R."/>
            <person name="Seaver E.C."/>
            <person name="Weisblat D.A."/>
            <person name="Putnam N.H."/>
            <person name="Grigoriev I.V."/>
            <person name="Rokhsar D.S."/>
        </authorList>
    </citation>
    <scope>NUCLEOTIDE SEQUENCE</scope>
    <source>
        <strain evidence="5">I ESC-2004</strain>
    </source>
</reference>
<dbReference type="GO" id="GO:0034237">
    <property type="term" value="F:protein kinase A regulatory subunit binding"/>
    <property type="evidence" value="ECO:0007669"/>
    <property type="project" value="TreeGrafter"/>
</dbReference>
<evidence type="ECO:0000259" key="2">
    <source>
        <dbReference type="Pfam" id="PF10469"/>
    </source>
</evidence>
<accession>R7TUB4</accession>
<dbReference type="Pfam" id="PF10469">
    <property type="entry name" value="AKAP7_NLS"/>
    <property type="match status" value="1"/>
</dbReference>
<dbReference type="EnsemblMetazoa" id="CapteT207460">
    <property type="protein sequence ID" value="CapteP207460"/>
    <property type="gene ID" value="CapteG207460"/>
</dbReference>
<dbReference type="STRING" id="283909.R7TUB4"/>
<dbReference type="GO" id="GO:0005829">
    <property type="term" value="C:cytosol"/>
    <property type="evidence" value="ECO:0007669"/>
    <property type="project" value="TreeGrafter"/>
</dbReference>
<dbReference type="InterPro" id="IPR019510">
    <property type="entry name" value="AKAP7-like_phosphoesterase"/>
</dbReference>
<evidence type="ECO:0000313" key="4">
    <source>
        <dbReference type="EnsemblMetazoa" id="CapteP207460"/>
    </source>
</evidence>
<feature type="region of interest" description="Disordered" evidence="1">
    <location>
        <begin position="1"/>
        <end position="65"/>
    </location>
</feature>
<reference evidence="4" key="3">
    <citation type="submission" date="2015-06" db="UniProtKB">
        <authorList>
            <consortium name="EnsemblMetazoa"/>
        </authorList>
    </citation>
    <scope>IDENTIFICATION</scope>
</reference>
<feature type="compositionally biased region" description="Polar residues" evidence="1">
    <location>
        <begin position="11"/>
        <end position="25"/>
    </location>
</feature>
<dbReference type="Proteomes" id="UP000014760">
    <property type="component" value="Unassembled WGS sequence"/>
</dbReference>
<name>R7TUB4_CAPTE</name>